<dbReference type="Proteomes" id="UP001171606">
    <property type="component" value="Unassembled WGS sequence"/>
</dbReference>
<dbReference type="NCBIfam" id="NF042415">
    <property type="entry name" value="STY0301_fam"/>
    <property type="match status" value="1"/>
</dbReference>
<dbReference type="EMBL" id="JAUJSQ010000002">
    <property type="protein sequence ID" value="MDN7930878.1"/>
    <property type="molecule type" value="Genomic_DNA"/>
</dbReference>
<feature type="signal peptide" evidence="1">
    <location>
        <begin position="1"/>
        <end position="28"/>
    </location>
</feature>
<sequence length="152" mass="16257">MTMSRAFFPAGAALATLLTIVCMSSAYATSALVQCPARLPVSQAVNGPAPEGWKSYDSQKAHPLIGVSFWAGPPDRLAMLAPSGGVKRGNTLVDTWSLASADTEYWVSCEYFDTAATVARPLGTAARTCTVRYDAKRTPSTMIDWHCKPPAR</sequence>
<evidence type="ECO:0000256" key="1">
    <source>
        <dbReference type="SAM" id="SignalP"/>
    </source>
</evidence>
<gene>
    <name evidence="2" type="ORF">QZM52_06170</name>
</gene>
<evidence type="ECO:0000313" key="3">
    <source>
        <dbReference type="Proteomes" id="UP001171606"/>
    </source>
</evidence>
<organism evidence="2 3">
    <name type="scientific">Burkholderia metallica</name>
    <dbReference type="NCBI Taxonomy" id="488729"/>
    <lineage>
        <taxon>Bacteria</taxon>
        <taxon>Pseudomonadati</taxon>
        <taxon>Pseudomonadota</taxon>
        <taxon>Betaproteobacteria</taxon>
        <taxon>Burkholderiales</taxon>
        <taxon>Burkholderiaceae</taxon>
        <taxon>Burkholderia</taxon>
        <taxon>Burkholderia cepacia complex</taxon>
    </lineage>
</organism>
<accession>A0ABT8P733</accession>
<evidence type="ECO:0008006" key="4">
    <source>
        <dbReference type="Google" id="ProtNLM"/>
    </source>
</evidence>
<feature type="chain" id="PRO_5045369913" description="Lipoprotein" evidence="1">
    <location>
        <begin position="29"/>
        <end position="152"/>
    </location>
</feature>
<proteinExistence type="predicted"/>
<protein>
    <recommendedName>
        <fullName evidence="4">Lipoprotein</fullName>
    </recommendedName>
</protein>
<reference evidence="2" key="1">
    <citation type="submission" date="2023-07" db="EMBL/GenBank/DDBJ databases">
        <title>A collection of bacterial strains from the Burkholderia cepacia Research Laboratory and Repository.</title>
        <authorList>
            <person name="Lipuma J."/>
            <person name="Spilker T."/>
            <person name="Caverly L."/>
        </authorList>
    </citation>
    <scope>NUCLEOTIDE SEQUENCE</scope>
    <source>
        <strain evidence="2">AU42020</strain>
    </source>
</reference>
<keyword evidence="3" id="KW-1185">Reference proteome</keyword>
<dbReference type="RefSeq" id="WP_069255843.1">
    <property type="nucleotide sequence ID" value="NZ_CP013401.1"/>
</dbReference>
<dbReference type="InterPro" id="IPR049973">
    <property type="entry name" value="STY0301-like"/>
</dbReference>
<dbReference type="GeneID" id="67903031"/>
<evidence type="ECO:0000313" key="2">
    <source>
        <dbReference type="EMBL" id="MDN7930878.1"/>
    </source>
</evidence>
<name>A0ABT8P733_9BURK</name>
<keyword evidence="1" id="KW-0732">Signal</keyword>
<comment type="caution">
    <text evidence="2">The sequence shown here is derived from an EMBL/GenBank/DDBJ whole genome shotgun (WGS) entry which is preliminary data.</text>
</comment>